<evidence type="ECO:0000313" key="4">
    <source>
        <dbReference type="Proteomes" id="UP001474120"/>
    </source>
</evidence>
<feature type="transmembrane region" description="Helical" evidence="1">
    <location>
        <begin position="110"/>
        <end position="131"/>
    </location>
</feature>
<accession>A0ABU9KYC8</accession>
<keyword evidence="3" id="KW-0378">Hydrolase</keyword>
<reference evidence="3 4" key="1">
    <citation type="submission" date="2024-04" db="EMBL/GenBank/DDBJ databases">
        <title>whole genome sequencing of Lutimonas vermicola strain IMCC1616.</title>
        <authorList>
            <person name="Bae S.S."/>
        </authorList>
    </citation>
    <scope>NUCLEOTIDE SEQUENCE [LARGE SCALE GENOMIC DNA]</scope>
    <source>
        <strain evidence="3 4">IMCC1616</strain>
    </source>
</reference>
<keyword evidence="4" id="KW-1185">Reference proteome</keyword>
<dbReference type="EMBL" id="JBCDNA010000001">
    <property type="protein sequence ID" value="MEL4455196.1"/>
    <property type="molecule type" value="Genomic_DNA"/>
</dbReference>
<feature type="transmembrane region" description="Helical" evidence="1">
    <location>
        <begin position="17"/>
        <end position="41"/>
    </location>
</feature>
<dbReference type="EC" id="3.4.-.-" evidence="3"/>
<sequence>MSFIEQAYKGKNEWWRYLLSFIVILIGWQFLGVIPLFLIAFKESDDLDQLIASSQHAFADLGIDSNLYLLAILLTFVFGLLALLFSVKRIHHRSITSLVTSRKSIDWNRIIYGFGLWFLVSSIFLALDYMMAPEHYELNFKPVPFLILLVIAFVFIPLQTSFEELLFRGYLMQGIGIWFKWAIVPFMFTSIGFGLMHAANPEIEKLGYVILIYYIATGFLFGMITLLDEGCELALGMHAANNIAAAVFVTVNWAALETEALFRDISEPSLGVYMFLPVFIVYPAVIFFFSKKYGWTNWKHKLFGKIQQPSLSDES</sequence>
<feature type="domain" description="CAAX prenyl protease 2/Lysostaphin resistance protein A-like" evidence="2">
    <location>
        <begin position="145"/>
        <end position="243"/>
    </location>
</feature>
<dbReference type="PANTHER" id="PTHR39430:SF1">
    <property type="entry name" value="PROTEASE"/>
    <property type="match status" value="1"/>
</dbReference>
<feature type="transmembrane region" description="Helical" evidence="1">
    <location>
        <begin position="143"/>
        <end position="166"/>
    </location>
</feature>
<dbReference type="RefSeq" id="WP_342158987.1">
    <property type="nucleotide sequence ID" value="NZ_JBCDNA010000001.1"/>
</dbReference>
<dbReference type="GO" id="GO:0016787">
    <property type="term" value="F:hydrolase activity"/>
    <property type="evidence" value="ECO:0007669"/>
    <property type="project" value="UniProtKB-KW"/>
</dbReference>
<dbReference type="InterPro" id="IPR003675">
    <property type="entry name" value="Rce1/LyrA-like_dom"/>
</dbReference>
<keyword evidence="1" id="KW-1133">Transmembrane helix</keyword>
<keyword evidence="1" id="KW-0812">Transmembrane</keyword>
<organism evidence="3 4">
    <name type="scientific">Lutimonas vermicola</name>
    <dbReference type="NCBI Taxonomy" id="414288"/>
    <lineage>
        <taxon>Bacteria</taxon>
        <taxon>Pseudomonadati</taxon>
        <taxon>Bacteroidota</taxon>
        <taxon>Flavobacteriia</taxon>
        <taxon>Flavobacteriales</taxon>
        <taxon>Flavobacteriaceae</taxon>
        <taxon>Lutimonas</taxon>
    </lineage>
</organism>
<protein>
    <submittedName>
        <fullName evidence="3">CPBP family intramembrane glutamic endopeptidase</fullName>
        <ecNumber evidence="3">3.4.-.-</ecNumber>
    </submittedName>
</protein>
<proteinExistence type="predicted"/>
<feature type="transmembrane region" description="Helical" evidence="1">
    <location>
        <begin position="178"/>
        <end position="200"/>
    </location>
</feature>
<feature type="transmembrane region" description="Helical" evidence="1">
    <location>
        <begin position="67"/>
        <end position="87"/>
    </location>
</feature>
<evidence type="ECO:0000259" key="2">
    <source>
        <dbReference type="Pfam" id="PF02517"/>
    </source>
</evidence>
<comment type="caution">
    <text evidence="3">The sequence shown here is derived from an EMBL/GenBank/DDBJ whole genome shotgun (WGS) entry which is preliminary data.</text>
</comment>
<dbReference type="PANTHER" id="PTHR39430">
    <property type="entry name" value="MEMBRANE-ASSOCIATED PROTEASE-RELATED"/>
    <property type="match status" value="1"/>
</dbReference>
<feature type="transmembrane region" description="Helical" evidence="1">
    <location>
        <begin position="239"/>
        <end position="256"/>
    </location>
</feature>
<evidence type="ECO:0000313" key="3">
    <source>
        <dbReference type="EMBL" id="MEL4455196.1"/>
    </source>
</evidence>
<gene>
    <name evidence="3" type="ORF">AABB81_04765</name>
</gene>
<dbReference type="Pfam" id="PF02517">
    <property type="entry name" value="Rce1-like"/>
    <property type="match status" value="1"/>
</dbReference>
<dbReference type="Proteomes" id="UP001474120">
    <property type="component" value="Unassembled WGS sequence"/>
</dbReference>
<evidence type="ECO:0000256" key="1">
    <source>
        <dbReference type="SAM" id="Phobius"/>
    </source>
</evidence>
<feature type="transmembrane region" description="Helical" evidence="1">
    <location>
        <begin position="268"/>
        <end position="289"/>
    </location>
</feature>
<keyword evidence="1" id="KW-0472">Membrane</keyword>
<name>A0ABU9KYC8_9FLAO</name>
<feature type="transmembrane region" description="Helical" evidence="1">
    <location>
        <begin position="206"/>
        <end position="227"/>
    </location>
</feature>